<dbReference type="AlphaFoldDB" id="A0A0R2FLU9"/>
<dbReference type="STRING" id="81857.IV38_GL000947"/>
<evidence type="ECO:0000313" key="4">
    <source>
        <dbReference type="Proteomes" id="UP000051751"/>
    </source>
</evidence>
<name>A0A0R2FLU9_9LACO</name>
<dbReference type="Proteomes" id="UP000051645">
    <property type="component" value="Unassembled WGS sequence"/>
</dbReference>
<proteinExistence type="predicted"/>
<dbReference type="EMBL" id="JQAZ01000002">
    <property type="protein sequence ID" value="KRN32848.1"/>
    <property type="molecule type" value="Genomic_DNA"/>
</dbReference>
<dbReference type="SUPFAM" id="SSF51735">
    <property type="entry name" value="NAD(P)-binding Rossmann-fold domains"/>
    <property type="match status" value="1"/>
</dbReference>
<dbReference type="InterPro" id="IPR036291">
    <property type="entry name" value="NAD(P)-bd_dom_sf"/>
</dbReference>
<evidence type="ECO:0000313" key="2">
    <source>
        <dbReference type="EMBL" id="KRN32848.1"/>
    </source>
</evidence>
<reference evidence="3 4" key="1">
    <citation type="journal article" date="2015" name="Genome Announc.">
        <title>Expanding the biotechnology potential of lactobacilli through comparative genomics of 213 strains and associated genera.</title>
        <authorList>
            <person name="Sun Z."/>
            <person name="Harris H.M."/>
            <person name="McCann A."/>
            <person name="Guo C."/>
            <person name="Argimon S."/>
            <person name="Zhang W."/>
            <person name="Yang X."/>
            <person name="Jeffery I.B."/>
            <person name="Cooney J.C."/>
            <person name="Kagawa T.F."/>
            <person name="Liu W."/>
            <person name="Song Y."/>
            <person name="Salvetti E."/>
            <person name="Wrobel A."/>
            <person name="Rasinkangas P."/>
            <person name="Parkhill J."/>
            <person name="Rea M.C."/>
            <person name="O'Sullivan O."/>
            <person name="Ritari J."/>
            <person name="Douillard F.P."/>
            <person name="Paul Ross R."/>
            <person name="Yang R."/>
            <person name="Briner A.E."/>
            <person name="Felis G.E."/>
            <person name="de Vos W.M."/>
            <person name="Barrangou R."/>
            <person name="Klaenhammer T.R."/>
            <person name="Caufield P.W."/>
            <person name="Cui Y."/>
            <person name="Zhang H."/>
            <person name="O'Toole P.W."/>
        </authorList>
    </citation>
    <scope>NUCLEOTIDE SEQUENCE [LARGE SCALE GENOMIC DNA]</scope>
    <source>
        <strain evidence="1 4">ATCC BAA-66</strain>
        <strain evidence="2 3">DSM 13344</strain>
    </source>
</reference>
<dbReference type="EMBL" id="JQAT01000002">
    <property type="protein sequence ID" value="KRN28742.1"/>
    <property type="molecule type" value="Genomic_DNA"/>
</dbReference>
<dbReference type="CDD" id="cd05233">
    <property type="entry name" value="SDR_c"/>
    <property type="match status" value="1"/>
</dbReference>
<dbReference type="Pfam" id="PF00106">
    <property type="entry name" value="adh_short"/>
    <property type="match status" value="1"/>
</dbReference>
<evidence type="ECO:0000313" key="1">
    <source>
        <dbReference type="EMBL" id="KRN28742.1"/>
    </source>
</evidence>
<sequence length="222" mass="23992">MKMKPVTIIVGADQGLGLAITEKFGQEGHRVILIARNRDKLAADSQSLTKKGIENAYYPADVSQLAKIDSLLKKISQEQGKPANLIFNVADTRSDTALSSDMATIKEMLATNTLSAIQCARSFITYSDSKAQRNILFTNGWDGDDPAAAASTLSLTKAALRSYAITLHAAIEKDDIFSGLVTIEQPIGKTPEMAPANIANAFWVLTQKRQPVEVHFPGTNSL</sequence>
<dbReference type="PANTHER" id="PTHR43431">
    <property type="entry name" value="OXIDOREDUCTASE, SHORT CHAIN DEHYDROGENASE/REDUCTASE FAMILY (AFU_ORTHOLOGUE AFUA_5G14000)"/>
    <property type="match status" value="1"/>
</dbReference>
<keyword evidence="3" id="KW-1185">Reference proteome</keyword>
<dbReference type="InterPro" id="IPR002347">
    <property type="entry name" value="SDR_fam"/>
</dbReference>
<comment type="caution">
    <text evidence="1">The sequence shown here is derived from an EMBL/GenBank/DDBJ whole genome shotgun (WGS) entry which is preliminary data.</text>
</comment>
<evidence type="ECO:0000313" key="3">
    <source>
        <dbReference type="Proteomes" id="UP000051645"/>
    </source>
</evidence>
<dbReference type="PATRIC" id="fig|81857.3.peg.952"/>
<dbReference type="Proteomes" id="UP000051751">
    <property type="component" value="Unassembled WGS sequence"/>
</dbReference>
<protein>
    <submittedName>
        <fullName evidence="1">Short-chain dehydrogenases reductases family protein</fullName>
    </submittedName>
</protein>
<gene>
    <name evidence="1" type="ORF">IV38_GL000947</name>
    <name evidence="2" type="ORF">IV40_GL000906</name>
</gene>
<accession>A0A0R2FLU9</accession>
<dbReference type="Gene3D" id="3.40.50.720">
    <property type="entry name" value="NAD(P)-binding Rossmann-like Domain"/>
    <property type="match status" value="1"/>
</dbReference>
<dbReference type="OrthoDB" id="9799818at2"/>
<organism evidence="1 4">
    <name type="scientific">Lactobacillus selangorensis</name>
    <dbReference type="NCBI Taxonomy" id="81857"/>
    <lineage>
        <taxon>Bacteria</taxon>
        <taxon>Bacillati</taxon>
        <taxon>Bacillota</taxon>
        <taxon>Bacilli</taxon>
        <taxon>Lactobacillales</taxon>
        <taxon>Lactobacillaceae</taxon>
        <taxon>Lactobacillus</taxon>
    </lineage>
</organism>
<dbReference type="PANTHER" id="PTHR43431:SF7">
    <property type="entry name" value="OXIDOREDUCTASE, SHORT CHAIN DEHYDROGENASE_REDUCTASE FAMILY (AFU_ORTHOLOGUE AFUA_5G14000)"/>
    <property type="match status" value="1"/>
</dbReference>